<dbReference type="EMBL" id="OZ075143">
    <property type="protein sequence ID" value="CAL5036602.1"/>
    <property type="molecule type" value="Genomic_DNA"/>
</dbReference>
<dbReference type="Pfam" id="PF12274">
    <property type="entry name" value="DUF3615"/>
    <property type="match status" value="1"/>
</dbReference>
<gene>
    <name evidence="4" type="ORF">URODEC1_LOCUS84038</name>
</gene>
<evidence type="ECO:0000256" key="1">
    <source>
        <dbReference type="SAM" id="MobiDB-lite"/>
    </source>
</evidence>
<dbReference type="InterPro" id="IPR046527">
    <property type="entry name" value="PIR2-like_helical"/>
</dbReference>
<feature type="domain" description="DUF3615" evidence="2">
    <location>
        <begin position="295"/>
        <end position="409"/>
    </location>
</feature>
<name>A0ABC9DDS7_9POAL</name>
<evidence type="ECO:0000313" key="4">
    <source>
        <dbReference type="EMBL" id="CAL5036602.1"/>
    </source>
</evidence>
<evidence type="ECO:0000259" key="3">
    <source>
        <dbReference type="Pfam" id="PF20235"/>
    </source>
</evidence>
<organism evidence="4 5">
    <name type="scientific">Urochloa decumbens</name>
    <dbReference type="NCBI Taxonomy" id="240449"/>
    <lineage>
        <taxon>Eukaryota</taxon>
        <taxon>Viridiplantae</taxon>
        <taxon>Streptophyta</taxon>
        <taxon>Embryophyta</taxon>
        <taxon>Tracheophyta</taxon>
        <taxon>Spermatophyta</taxon>
        <taxon>Magnoliopsida</taxon>
        <taxon>Liliopsida</taxon>
        <taxon>Poales</taxon>
        <taxon>Poaceae</taxon>
        <taxon>PACMAD clade</taxon>
        <taxon>Panicoideae</taxon>
        <taxon>Panicodae</taxon>
        <taxon>Paniceae</taxon>
        <taxon>Melinidinae</taxon>
        <taxon>Urochloa</taxon>
    </lineage>
</organism>
<dbReference type="InterPro" id="IPR022059">
    <property type="entry name" value="DUF3615"/>
</dbReference>
<reference evidence="5" key="1">
    <citation type="submission" date="2024-06" db="EMBL/GenBank/DDBJ databases">
        <authorList>
            <person name="Ryan C."/>
        </authorList>
    </citation>
    <scope>NUCLEOTIDE SEQUENCE [LARGE SCALE GENOMIC DNA]</scope>
</reference>
<dbReference type="PANTHER" id="PTHR33120:SF57">
    <property type="entry name" value="PIR2-LIKE HELICAL DOMAIN-CONTAINING PROTEIN"/>
    <property type="match status" value="1"/>
</dbReference>
<evidence type="ECO:0000313" key="5">
    <source>
        <dbReference type="Proteomes" id="UP001497457"/>
    </source>
</evidence>
<proteinExistence type="predicted"/>
<protein>
    <submittedName>
        <fullName evidence="4">Uncharacterized protein</fullName>
    </submittedName>
</protein>
<feature type="domain" description="PIR2-like helical" evidence="3">
    <location>
        <begin position="1"/>
        <end position="42"/>
    </location>
</feature>
<dbReference type="AlphaFoldDB" id="A0ABC9DDS7"/>
<keyword evidence="5" id="KW-1185">Reference proteome</keyword>
<dbReference type="Proteomes" id="UP001497457">
    <property type="component" value="Chromosome 33rd"/>
</dbReference>
<feature type="region of interest" description="Disordered" evidence="1">
    <location>
        <begin position="217"/>
        <end position="241"/>
    </location>
</feature>
<reference evidence="4 5" key="2">
    <citation type="submission" date="2024-10" db="EMBL/GenBank/DDBJ databases">
        <authorList>
            <person name="Ryan C."/>
        </authorList>
    </citation>
    <scope>NUCLEOTIDE SEQUENCE [LARGE SCALE GENOMIC DNA]</scope>
</reference>
<dbReference type="PANTHER" id="PTHR33120">
    <property type="entry name" value="EXPRESSED PROTEIN-RELATED"/>
    <property type="match status" value="1"/>
</dbReference>
<feature type="domain" description="PIR2-like helical" evidence="3">
    <location>
        <begin position="100"/>
        <end position="202"/>
    </location>
</feature>
<sequence>MNQRSLDGLTAFLTCLFPYLPDAEAMAYLDAAGLDPLAAALLVTRRRGMRRFGFGSGTTVAAVEAALTCAAVAANHPDPPRLVLAWKRLSHGFARHVLSMALGRLPMTELSCRYHRSLLMGGYCYGPLDPVSNIIVNTVWYDQNFPSSKQVTLQMISTSCLWRVVARSLYGLVSFLCTRYSSITPDQALQRLLVTAANLKEADPNLFDMPDRNSNLMSESDSEQIGQGSPDTDACEMQHGAVEASNPSASVPEAYAAAATAAFHSPVKVKKSLYSYKSQCSYRFWGQHERVSSMVKAALDKLNETQEDRPFRLHIICGVNEFVSGPESCFGEKPGDYNPWTPDKYYHTHINFLAVSEGHPDDPPRLFFAECGKDGADTCWCIPVTPQKPDAEQVRCIYCEHEGNRIVHPAMGSFHGRDEFDKLFYLSDMETYTNDKVITDKMVSVDQVHTLEDDAIYQNCCVDDDDSDSDAHYWIDIC</sequence>
<evidence type="ECO:0000259" key="2">
    <source>
        <dbReference type="Pfam" id="PF12274"/>
    </source>
</evidence>
<accession>A0ABC9DDS7</accession>
<dbReference type="Pfam" id="PF20235">
    <property type="entry name" value="PIR2-like_helical"/>
    <property type="match status" value="2"/>
</dbReference>
<feature type="compositionally biased region" description="Polar residues" evidence="1">
    <location>
        <begin position="217"/>
        <end position="230"/>
    </location>
</feature>